<name>A0A653CBE0_CALMS</name>
<sequence length="135" mass="15698">MCPLASFSLLGQDTSEIQGYGIKKARGTGRVRRITPPEDCRLRFLGYGTASRLQGYLWINFLQSMDSNHSANCLSLDQKFWTKFCPQLVISQTARHRGDRVAWCREWRNWTFHVIATQETFQQPISCFMEVLNKF</sequence>
<accession>A0A653CBE0</accession>
<gene>
    <name evidence="1" type="ORF">CALMAC_LOCUS7400</name>
</gene>
<dbReference type="Proteomes" id="UP000410492">
    <property type="component" value="Unassembled WGS sequence"/>
</dbReference>
<proteinExistence type="predicted"/>
<keyword evidence="2" id="KW-1185">Reference proteome</keyword>
<reference evidence="1 2" key="1">
    <citation type="submission" date="2019-01" db="EMBL/GenBank/DDBJ databases">
        <authorList>
            <person name="Sayadi A."/>
        </authorList>
    </citation>
    <scope>NUCLEOTIDE SEQUENCE [LARGE SCALE GENOMIC DNA]</scope>
</reference>
<protein>
    <submittedName>
        <fullName evidence="1">Uncharacterized protein</fullName>
    </submittedName>
</protein>
<evidence type="ECO:0000313" key="1">
    <source>
        <dbReference type="EMBL" id="VEN44704.1"/>
    </source>
</evidence>
<dbReference type="AlphaFoldDB" id="A0A653CBE0"/>
<evidence type="ECO:0000313" key="2">
    <source>
        <dbReference type="Proteomes" id="UP000410492"/>
    </source>
</evidence>
<organism evidence="1 2">
    <name type="scientific">Callosobruchus maculatus</name>
    <name type="common">Southern cowpea weevil</name>
    <name type="synonym">Pulse bruchid</name>
    <dbReference type="NCBI Taxonomy" id="64391"/>
    <lineage>
        <taxon>Eukaryota</taxon>
        <taxon>Metazoa</taxon>
        <taxon>Ecdysozoa</taxon>
        <taxon>Arthropoda</taxon>
        <taxon>Hexapoda</taxon>
        <taxon>Insecta</taxon>
        <taxon>Pterygota</taxon>
        <taxon>Neoptera</taxon>
        <taxon>Endopterygota</taxon>
        <taxon>Coleoptera</taxon>
        <taxon>Polyphaga</taxon>
        <taxon>Cucujiformia</taxon>
        <taxon>Chrysomeloidea</taxon>
        <taxon>Chrysomelidae</taxon>
        <taxon>Bruchinae</taxon>
        <taxon>Bruchini</taxon>
        <taxon>Callosobruchus</taxon>
    </lineage>
</organism>
<dbReference type="EMBL" id="CAACVG010007295">
    <property type="protein sequence ID" value="VEN44704.1"/>
    <property type="molecule type" value="Genomic_DNA"/>
</dbReference>